<comment type="caution">
    <text evidence="1">The sequence shown here is derived from an EMBL/GenBank/DDBJ whole genome shotgun (WGS) entry which is preliminary data.</text>
</comment>
<accession>A0A0F9EM96</accession>
<gene>
    <name evidence="1" type="ORF">LCGC14_2057510</name>
</gene>
<reference evidence="1" key="1">
    <citation type="journal article" date="2015" name="Nature">
        <title>Complex archaea that bridge the gap between prokaryotes and eukaryotes.</title>
        <authorList>
            <person name="Spang A."/>
            <person name="Saw J.H."/>
            <person name="Jorgensen S.L."/>
            <person name="Zaremba-Niedzwiedzka K."/>
            <person name="Martijn J."/>
            <person name="Lind A.E."/>
            <person name="van Eijk R."/>
            <person name="Schleper C."/>
            <person name="Guy L."/>
            <person name="Ettema T.J."/>
        </authorList>
    </citation>
    <scope>NUCLEOTIDE SEQUENCE</scope>
</reference>
<proteinExistence type="predicted"/>
<dbReference type="EMBL" id="LAZR01024423">
    <property type="protein sequence ID" value="KKL75179.1"/>
    <property type="molecule type" value="Genomic_DNA"/>
</dbReference>
<protein>
    <submittedName>
        <fullName evidence="1">Uncharacterized protein</fullName>
    </submittedName>
</protein>
<dbReference type="AlphaFoldDB" id="A0A0F9EM96"/>
<sequence length="150" mass="16319">MSMCPECEGKGFQEYDAGLVQIGCKRCEMTGKVDCELTKEEFEKAYAFRSDMTPDQVAELGLVATPSDCQEGWAMQKAEIAEVVAAAETEEQYPQVVSDAVLDAAIKVIEADGKKVEDLTNKEIVEVVEGIDDGVEEALNDNVTESPDSE</sequence>
<feature type="non-terminal residue" evidence="1">
    <location>
        <position position="150"/>
    </location>
</feature>
<name>A0A0F9EM96_9ZZZZ</name>
<evidence type="ECO:0000313" key="1">
    <source>
        <dbReference type="EMBL" id="KKL75179.1"/>
    </source>
</evidence>
<organism evidence="1">
    <name type="scientific">marine sediment metagenome</name>
    <dbReference type="NCBI Taxonomy" id="412755"/>
    <lineage>
        <taxon>unclassified sequences</taxon>
        <taxon>metagenomes</taxon>
        <taxon>ecological metagenomes</taxon>
    </lineage>
</organism>